<dbReference type="PATRIC" id="fig|42256.3.peg.773"/>
<dbReference type="GO" id="GO:0008999">
    <property type="term" value="F:protein-N-terminal-alanine acetyltransferase activity"/>
    <property type="evidence" value="ECO:0007669"/>
    <property type="project" value="TreeGrafter"/>
</dbReference>
<sequence>MEDPILLDLPDSFETDRLLIRSPLPGDGPELHAAVRESLVELEPWMDWTHHHGTPEGSEASVRQARAEYLKRREFRMHLYLKGTETLVGSSGLHRIDWSVPKVEIGYWLRTGYTGRGYATEAVRKIAAFALDTLGAKRVEIRCHPENAASLHVAERCAFSLEGRRRNEARLPNGTLHDSLVLTRLPQEPDARSG</sequence>
<reference evidence="3" key="2">
    <citation type="submission" date="2023-11" db="EMBL/GenBank/DDBJ databases">
        <title>MicrobeMod: A computational toolkit for identifying prokaryotic methylation and restriction-modification with nanopore sequencing.</title>
        <authorList>
            <person name="Crits-Christoph A."/>
            <person name="Kang S.C."/>
            <person name="Lee H."/>
            <person name="Ostrov N."/>
        </authorList>
    </citation>
    <scope>NUCLEOTIDE SEQUENCE</scope>
    <source>
        <strain evidence="3">ATCC 51242</strain>
    </source>
</reference>
<dbReference type="InterPro" id="IPR000182">
    <property type="entry name" value="GNAT_dom"/>
</dbReference>
<accession>A0A023X240</accession>
<dbReference type="OrthoDB" id="9799321at2"/>
<dbReference type="Gene3D" id="3.40.630.30">
    <property type="match status" value="1"/>
</dbReference>
<dbReference type="RefSeq" id="WP_038680826.1">
    <property type="nucleotide sequence ID" value="NZ_CP007514.1"/>
</dbReference>
<evidence type="ECO:0000259" key="1">
    <source>
        <dbReference type="PROSITE" id="PS51186"/>
    </source>
</evidence>
<dbReference type="GO" id="GO:0005737">
    <property type="term" value="C:cytoplasm"/>
    <property type="evidence" value="ECO:0007669"/>
    <property type="project" value="TreeGrafter"/>
</dbReference>
<gene>
    <name evidence="2" type="ORF">RradSPS_0762</name>
    <name evidence="3" type="ORF">SIL72_05360</name>
</gene>
<dbReference type="STRING" id="42256.RradSPS_0762"/>
<dbReference type="EMBL" id="CP007514">
    <property type="protein sequence ID" value="AHY46045.1"/>
    <property type="molecule type" value="Genomic_DNA"/>
</dbReference>
<dbReference type="SUPFAM" id="SSF55729">
    <property type="entry name" value="Acyl-CoA N-acyltransferases (Nat)"/>
    <property type="match status" value="1"/>
</dbReference>
<name>A0A023X240_RUBRA</name>
<evidence type="ECO:0000313" key="3">
    <source>
        <dbReference type="EMBL" id="MDX5893455.1"/>
    </source>
</evidence>
<dbReference type="PANTHER" id="PTHR43441">
    <property type="entry name" value="RIBOSOMAL-PROTEIN-SERINE ACETYLTRANSFERASE"/>
    <property type="match status" value="1"/>
</dbReference>
<dbReference type="InterPro" id="IPR051908">
    <property type="entry name" value="Ribosomal_N-acetyltransferase"/>
</dbReference>
<feature type="domain" description="N-acetyltransferase" evidence="1">
    <location>
        <begin position="29"/>
        <end position="187"/>
    </location>
</feature>
<dbReference type="PANTHER" id="PTHR43441:SF3">
    <property type="entry name" value="ACETYLTRANSFERASE"/>
    <property type="match status" value="1"/>
</dbReference>
<dbReference type="GO" id="GO:1990189">
    <property type="term" value="F:protein N-terminal-serine acetyltransferase activity"/>
    <property type="evidence" value="ECO:0007669"/>
    <property type="project" value="TreeGrafter"/>
</dbReference>
<dbReference type="Proteomes" id="UP000025229">
    <property type="component" value="Chromosome"/>
</dbReference>
<dbReference type="AlphaFoldDB" id="A0A023X240"/>
<dbReference type="eggNOG" id="COG1670">
    <property type="taxonomic scope" value="Bacteria"/>
</dbReference>
<dbReference type="HOGENOM" id="CLU_013985_3_0_11"/>
<reference evidence="2 4" key="1">
    <citation type="submission" date="2014-03" db="EMBL/GenBank/DDBJ databases">
        <title>Complete genome sequence of the Radio-Resistant Rubrobacter radiotolerans RSPS-4.</title>
        <authorList>
            <person name="Egas C.C."/>
            <person name="Barroso C.C."/>
            <person name="Froufe H.J.C."/>
            <person name="Pacheco J.J."/>
            <person name="Albuquerque L.L."/>
            <person name="da Costa M.M.S."/>
        </authorList>
    </citation>
    <scope>NUCLEOTIDE SEQUENCE [LARGE SCALE GENOMIC DNA]</scope>
    <source>
        <strain evidence="2 4">RSPS-4</strain>
    </source>
</reference>
<organism evidence="2 4">
    <name type="scientific">Rubrobacter radiotolerans</name>
    <name type="common">Arthrobacter radiotolerans</name>
    <dbReference type="NCBI Taxonomy" id="42256"/>
    <lineage>
        <taxon>Bacteria</taxon>
        <taxon>Bacillati</taxon>
        <taxon>Actinomycetota</taxon>
        <taxon>Rubrobacteria</taxon>
        <taxon>Rubrobacterales</taxon>
        <taxon>Rubrobacteraceae</taxon>
        <taxon>Rubrobacter</taxon>
    </lineage>
</organism>
<proteinExistence type="predicted"/>
<protein>
    <submittedName>
        <fullName evidence="2">Acetyltransferase including N-acetylase of ribosomal protein</fullName>
    </submittedName>
    <submittedName>
        <fullName evidence="3">GNAT family protein</fullName>
        <ecNumber evidence="3">2.-.-.-</ecNumber>
    </submittedName>
</protein>
<dbReference type="KEGG" id="rrd:RradSPS_0762"/>
<dbReference type="InterPro" id="IPR016181">
    <property type="entry name" value="Acyl_CoA_acyltransferase"/>
</dbReference>
<keyword evidence="4" id="KW-1185">Reference proteome</keyword>
<dbReference type="EC" id="2.-.-.-" evidence="3"/>
<dbReference type="Proteomes" id="UP001281130">
    <property type="component" value="Unassembled WGS sequence"/>
</dbReference>
<keyword evidence="2" id="KW-0808">Transferase</keyword>
<dbReference type="Pfam" id="PF13302">
    <property type="entry name" value="Acetyltransf_3"/>
    <property type="match status" value="1"/>
</dbReference>
<dbReference type="EMBL" id="JAWXXX010000001">
    <property type="protein sequence ID" value="MDX5893455.1"/>
    <property type="molecule type" value="Genomic_DNA"/>
</dbReference>
<evidence type="ECO:0000313" key="2">
    <source>
        <dbReference type="EMBL" id="AHY46045.1"/>
    </source>
</evidence>
<evidence type="ECO:0000313" key="4">
    <source>
        <dbReference type="Proteomes" id="UP000025229"/>
    </source>
</evidence>
<dbReference type="PROSITE" id="PS51186">
    <property type="entry name" value="GNAT"/>
    <property type="match status" value="1"/>
</dbReference>